<feature type="disulfide bond" description="Redox-active" evidence="12">
    <location>
        <begin position="385"/>
        <end position="388"/>
    </location>
</feature>
<keyword evidence="11 12" id="KW-0676">Redox-active center</keyword>
<evidence type="ECO:0000256" key="11">
    <source>
        <dbReference type="ARBA" id="ARBA00023284"/>
    </source>
</evidence>
<comment type="catalytic activity">
    <reaction evidence="1 14">
        <text>Catalyzes the rearrangement of -S-S- bonds in proteins.</text>
        <dbReference type="EC" id="5.3.4.1"/>
    </reaction>
</comment>
<dbReference type="NCBIfam" id="TIGR01126">
    <property type="entry name" value="pdi_dom"/>
    <property type="match status" value="1"/>
</dbReference>
<dbReference type="InterPro" id="IPR005788">
    <property type="entry name" value="PDI_thioredoxin-like_dom"/>
</dbReference>
<evidence type="ECO:0000256" key="13">
    <source>
        <dbReference type="RuleBase" id="RU004208"/>
    </source>
</evidence>
<comment type="similarity">
    <text evidence="4 13">Belongs to the protein disulfide isomerase family.</text>
</comment>
<reference evidence="17" key="2">
    <citation type="submission" date="2020-05" db="EMBL/GenBank/DDBJ databases">
        <authorList>
            <person name="Kalmankar N."/>
            <person name="Venkatesan R."/>
            <person name="Balaram P."/>
            <person name="Ramanathan S."/>
        </authorList>
    </citation>
    <scope>NUCLEOTIDE SEQUENCE</scope>
</reference>
<evidence type="ECO:0000256" key="9">
    <source>
        <dbReference type="ARBA" id="ARBA00023157"/>
    </source>
</evidence>
<dbReference type="InterPro" id="IPR005792">
    <property type="entry name" value="Prot_disulphide_isomerase"/>
</dbReference>
<evidence type="ECO:0000256" key="4">
    <source>
        <dbReference type="ARBA" id="ARBA00006347"/>
    </source>
</evidence>
<dbReference type="GO" id="GO:0006457">
    <property type="term" value="P:protein folding"/>
    <property type="evidence" value="ECO:0007669"/>
    <property type="project" value="TreeGrafter"/>
</dbReference>
<dbReference type="PRINTS" id="PR00421">
    <property type="entry name" value="THIOREDOXIN"/>
</dbReference>
<dbReference type="Pfam" id="PF13848">
    <property type="entry name" value="Thioredoxin_6"/>
    <property type="match status" value="1"/>
</dbReference>
<feature type="domain" description="Thioredoxin" evidence="16">
    <location>
        <begin position="322"/>
        <end position="465"/>
    </location>
</feature>
<dbReference type="GO" id="GO:0003756">
    <property type="term" value="F:protein disulfide isomerase activity"/>
    <property type="evidence" value="ECO:0007669"/>
    <property type="project" value="UniProtKB-EC"/>
</dbReference>
<dbReference type="GO" id="GO:0005788">
    <property type="term" value="C:endoplasmic reticulum lumen"/>
    <property type="evidence" value="ECO:0007669"/>
    <property type="project" value="UniProtKB-SubCell"/>
</dbReference>
<keyword evidence="6 14" id="KW-0732">Signal</keyword>
<feature type="signal peptide" evidence="14">
    <location>
        <begin position="1"/>
        <end position="19"/>
    </location>
</feature>
<dbReference type="InterPro" id="IPR013766">
    <property type="entry name" value="Thioredoxin_domain"/>
</dbReference>
<protein>
    <recommendedName>
        <fullName evidence="5 14">Protein disulfide-isomerase</fullName>
        <ecNumber evidence="5 14">5.3.4.1</ecNumber>
    </recommendedName>
</protein>
<keyword evidence="10 14" id="KW-0413">Isomerase</keyword>
<dbReference type="InterPro" id="IPR036249">
    <property type="entry name" value="Thioredoxin-like_sf"/>
</dbReference>
<reference evidence="17" key="1">
    <citation type="journal article" date="2020" name="Sci. Rep.">
        <title>Transcriptomic profiling of the medicinal plant Clitoria ternatea: identification of potential genes in cyclotide biosynthesis.</title>
        <authorList>
            <person name="Kalmankar N.V."/>
            <person name="Venkatesan R."/>
            <person name="Balaram P."/>
            <person name="Sowdhamini R."/>
        </authorList>
    </citation>
    <scope>NUCLEOTIDE SEQUENCE</scope>
</reference>
<dbReference type="FunFam" id="3.40.30.10:FF:000185">
    <property type="entry name" value="Protein disulfide-isomerase"/>
    <property type="match status" value="1"/>
</dbReference>
<dbReference type="FunFam" id="3.40.30.10:FF:000139">
    <property type="entry name" value="Protein disulfide-isomerase"/>
    <property type="match status" value="1"/>
</dbReference>
<dbReference type="CDD" id="cd02961">
    <property type="entry name" value="PDI_a_family"/>
    <property type="match status" value="1"/>
</dbReference>
<keyword evidence="9 12" id="KW-1015">Disulfide bond</keyword>
<feature type="domain" description="Thioredoxin" evidence="16">
    <location>
        <begin position="5"/>
        <end position="127"/>
    </location>
</feature>
<evidence type="ECO:0000256" key="6">
    <source>
        <dbReference type="ARBA" id="ARBA00022729"/>
    </source>
</evidence>
<evidence type="ECO:0000256" key="7">
    <source>
        <dbReference type="ARBA" id="ARBA00022737"/>
    </source>
</evidence>
<dbReference type="PANTHER" id="PTHR18929:SF132">
    <property type="entry name" value="PROTEIN DISULFIDE-ISOMERASE A3"/>
    <property type="match status" value="1"/>
</dbReference>
<dbReference type="NCBIfam" id="TIGR01130">
    <property type="entry name" value="ER_PDI_fam"/>
    <property type="match status" value="1"/>
</dbReference>
<dbReference type="CDD" id="cd02981">
    <property type="entry name" value="PDI_b_family"/>
    <property type="match status" value="1"/>
</dbReference>
<feature type="compositionally biased region" description="Basic and acidic residues" evidence="15">
    <location>
        <begin position="469"/>
        <end position="497"/>
    </location>
</feature>
<evidence type="ECO:0000256" key="1">
    <source>
        <dbReference type="ARBA" id="ARBA00001182"/>
    </source>
</evidence>
<dbReference type="PROSITE" id="PS00194">
    <property type="entry name" value="THIOREDOXIN_1"/>
    <property type="match status" value="1"/>
</dbReference>
<evidence type="ECO:0000256" key="14">
    <source>
        <dbReference type="RuleBase" id="RU361130"/>
    </source>
</evidence>
<dbReference type="Pfam" id="PF00085">
    <property type="entry name" value="Thioredoxin"/>
    <property type="match status" value="2"/>
</dbReference>
<proteinExistence type="evidence at transcript level"/>
<organism evidence="17">
    <name type="scientific">Clitoria ternatea</name>
    <name type="common">Butterfly pea</name>
    <dbReference type="NCBI Taxonomy" id="43366"/>
    <lineage>
        <taxon>Eukaryota</taxon>
        <taxon>Viridiplantae</taxon>
        <taxon>Streptophyta</taxon>
        <taxon>Embryophyta</taxon>
        <taxon>Tracheophyta</taxon>
        <taxon>Spermatophyta</taxon>
        <taxon>Magnoliopsida</taxon>
        <taxon>eudicotyledons</taxon>
        <taxon>Gunneridae</taxon>
        <taxon>Pentapetalae</taxon>
        <taxon>rosids</taxon>
        <taxon>fabids</taxon>
        <taxon>Fabales</taxon>
        <taxon>Fabaceae</taxon>
        <taxon>Papilionoideae</taxon>
        <taxon>50 kb inversion clade</taxon>
        <taxon>NPAAA clade</taxon>
        <taxon>indigoferoid/millettioid clade</taxon>
        <taxon>Phaseoleae</taxon>
        <taxon>Clitoria</taxon>
    </lineage>
</organism>
<keyword evidence="7" id="KW-0677">Repeat</keyword>
<dbReference type="FunFam" id="3.40.30.10:FF:000017">
    <property type="entry name" value="Protein disulfide-isomerase A4"/>
    <property type="match status" value="1"/>
</dbReference>
<keyword evidence="8" id="KW-0256">Endoplasmic reticulum</keyword>
<evidence type="ECO:0000256" key="15">
    <source>
        <dbReference type="SAM" id="MobiDB-lite"/>
    </source>
</evidence>
<evidence type="ECO:0000256" key="3">
    <source>
        <dbReference type="ARBA" id="ARBA00004319"/>
    </source>
</evidence>
<feature type="region of interest" description="Disordered" evidence="15">
    <location>
        <begin position="469"/>
        <end position="506"/>
    </location>
</feature>
<dbReference type="CDD" id="cd02982">
    <property type="entry name" value="PDI_b'_family"/>
    <property type="match status" value="1"/>
</dbReference>
<evidence type="ECO:0000256" key="5">
    <source>
        <dbReference type="ARBA" id="ARBA00012723"/>
    </source>
</evidence>
<dbReference type="EMBL" id="MT468740">
    <property type="protein sequence ID" value="QMV80793.1"/>
    <property type="molecule type" value="mRNA"/>
</dbReference>
<accession>A0A7G5F3G8</accession>
<evidence type="ECO:0000256" key="12">
    <source>
        <dbReference type="PIRSR" id="PIRSR605792-51"/>
    </source>
</evidence>
<evidence type="ECO:0000313" key="17">
    <source>
        <dbReference type="EMBL" id="QMV80793.1"/>
    </source>
</evidence>
<dbReference type="InterPro" id="IPR017937">
    <property type="entry name" value="Thioredoxin_CS"/>
</dbReference>
<dbReference type="Gene3D" id="3.40.30.10">
    <property type="entry name" value="Glutaredoxin"/>
    <property type="match status" value="4"/>
</dbReference>
<evidence type="ECO:0000259" key="16">
    <source>
        <dbReference type="PROSITE" id="PS51352"/>
    </source>
</evidence>
<dbReference type="CDD" id="cd02995">
    <property type="entry name" value="PDI_a_PDI_a'_C"/>
    <property type="match status" value="1"/>
</dbReference>
<feature type="chain" id="PRO_5029037699" description="Protein disulfide-isomerase" evidence="14">
    <location>
        <begin position="20"/>
        <end position="506"/>
    </location>
</feature>
<dbReference type="PROSITE" id="PS51352">
    <property type="entry name" value="THIOREDOXIN_2"/>
    <property type="match status" value="2"/>
</dbReference>
<dbReference type="PANTHER" id="PTHR18929">
    <property type="entry name" value="PROTEIN DISULFIDE ISOMERASE"/>
    <property type="match status" value="1"/>
</dbReference>
<evidence type="ECO:0000256" key="8">
    <source>
        <dbReference type="ARBA" id="ARBA00022824"/>
    </source>
</evidence>
<dbReference type="SUPFAM" id="SSF52833">
    <property type="entry name" value="Thioredoxin-like"/>
    <property type="match status" value="4"/>
</dbReference>
<dbReference type="GO" id="GO:0034976">
    <property type="term" value="P:response to endoplasmic reticulum stress"/>
    <property type="evidence" value="ECO:0007669"/>
    <property type="project" value="TreeGrafter"/>
</dbReference>
<comment type="function">
    <text evidence="2">Participates in the folding of proteins containing disulfide bonds, may be involved in glycosylation, prolyl hydroxylation and triglyceride transfer.</text>
</comment>
<sequence>MRITSQLAFSLASFVVASAASDVVPLTKDTFNDFIKQNDLVLAEFYAPWCGHCQALAPEYEEAASKLAEKKIPLVKVDCTEEAQLCKKHDVDGYPTLKIFRGSHNFSAYTGARKAPAIVSYMVKMSLPAVSILNKDTIEDFKKAEQVVLVAYLDMEDKTSNSTYTALAEKLRENYLFGAIHDSELAKSEGVTFPTIVLYKSFDEGKVIHSGSFDGEEIEKFAKIASTPLIGEIGPETFQSYMASGIPIAYIFAQTEDLRKSLSDALRPVAEKYKGIVNFATIDAATYGAHAANINLEVDKFPAFGIHQTSGNKKFPFDQEKEITAETIGNFVSQYVDGKIEPNIKSEPIPESQDGPVKVVVAKNFDEIVMDDSKDVVLEFYAPWCGFCKALTPKYNILGQLYKDANLSDKVTIAKIDATANDFSQNIDGFPTIMLFKAGDKQNPITYDGDREVEELVAFVKKGTHEASVEYTTEMKEKEESSISKEQGDENSEKNNDEVEEEHDEL</sequence>
<comment type="subcellular location">
    <subcellularLocation>
        <location evidence="3">Endoplasmic reticulum lumen</location>
    </subcellularLocation>
</comment>
<evidence type="ECO:0000256" key="10">
    <source>
        <dbReference type="ARBA" id="ARBA00023235"/>
    </source>
</evidence>
<dbReference type="EC" id="5.3.4.1" evidence="5 14"/>
<feature type="disulfide bond" description="Redox-active" evidence="12">
    <location>
        <begin position="50"/>
        <end position="53"/>
    </location>
</feature>
<dbReference type="AlphaFoldDB" id="A0A7G5F3G8"/>
<name>A0A7G5F3G8_CLITE</name>
<evidence type="ECO:0000256" key="2">
    <source>
        <dbReference type="ARBA" id="ARBA00002692"/>
    </source>
</evidence>